<protein>
    <submittedName>
        <fullName evidence="1">Uncharacterized protein</fullName>
    </submittedName>
</protein>
<proteinExistence type="predicted"/>
<reference evidence="2" key="1">
    <citation type="submission" date="2017-09" db="EMBL/GenBank/DDBJ databases">
        <title>Depth-based differentiation of microbial function through sediment-hosted aquifers and enrichment of novel symbionts in the deep terrestrial subsurface.</title>
        <authorList>
            <person name="Probst A.J."/>
            <person name="Ladd B."/>
            <person name="Jarett J.K."/>
            <person name="Geller-Mcgrath D.E."/>
            <person name="Sieber C.M.K."/>
            <person name="Emerson J.B."/>
            <person name="Anantharaman K."/>
            <person name="Thomas B.C."/>
            <person name="Malmstrom R."/>
            <person name="Stieglmeier M."/>
            <person name="Klingl A."/>
            <person name="Woyke T."/>
            <person name="Ryan C.M."/>
            <person name="Banfield J.F."/>
        </authorList>
    </citation>
    <scope>NUCLEOTIDE SEQUENCE [LARGE SCALE GENOMIC DNA]</scope>
</reference>
<dbReference type="AlphaFoldDB" id="A0A2M7B6F5"/>
<gene>
    <name evidence="1" type="ORF">COS61_00185</name>
</gene>
<comment type="caution">
    <text evidence="1">The sequence shown here is derived from an EMBL/GenBank/DDBJ whole genome shotgun (WGS) entry which is preliminary data.</text>
</comment>
<name>A0A2M7B6F5_9BACT</name>
<evidence type="ECO:0000313" key="1">
    <source>
        <dbReference type="EMBL" id="PIU98667.1"/>
    </source>
</evidence>
<dbReference type="Proteomes" id="UP000228949">
    <property type="component" value="Unassembled WGS sequence"/>
</dbReference>
<accession>A0A2M7B6F5</accession>
<dbReference type="EMBL" id="PEVJ01000006">
    <property type="protein sequence ID" value="PIU98667.1"/>
    <property type="molecule type" value="Genomic_DNA"/>
</dbReference>
<sequence>MLLVLKVKEILWTKHARLKMRFYKLSEQRVRRVLNSPKRTEEGIAPNTIAMMQPAGNEKYPYEIWVMIQTSADKRGIKRGTTRKITKIISAWKYPGKTKPGEAIKEPLSEISATGRIV</sequence>
<evidence type="ECO:0000313" key="2">
    <source>
        <dbReference type="Proteomes" id="UP000228949"/>
    </source>
</evidence>
<organism evidence="1 2">
    <name type="scientific">Candidatus Wolfebacteria bacterium CG03_land_8_20_14_0_80_40_12</name>
    <dbReference type="NCBI Taxonomy" id="1975069"/>
    <lineage>
        <taxon>Bacteria</taxon>
        <taxon>Candidatus Wolfeibacteriota</taxon>
    </lineage>
</organism>